<sequence>LFTRVIWVRLVIIYIAYERKPLFLDFFSDLSLNTTNRNLLWWPVAHAAGYQPLFLFFVSVNMVFDL</sequence>
<accession>A0A816NKX2</accession>
<keyword evidence="1" id="KW-1133">Transmembrane helix</keyword>
<evidence type="ECO:0000313" key="2">
    <source>
        <dbReference type="EMBL" id="CAF2036217.1"/>
    </source>
</evidence>
<reference evidence="2" key="1">
    <citation type="submission" date="2021-01" db="EMBL/GenBank/DDBJ databases">
        <authorList>
            <consortium name="Genoscope - CEA"/>
            <person name="William W."/>
        </authorList>
    </citation>
    <scope>NUCLEOTIDE SEQUENCE</scope>
</reference>
<name>A0A816NKX2_BRANA</name>
<protein>
    <submittedName>
        <fullName evidence="2">(rape) hypothetical protein</fullName>
    </submittedName>
</protein>
<gene>
    <name evidence="2" type="ORF">DARMORV10_A09P05530.1</name>
</gene>
<dbReference type="Proteomes" id="UP001295469">
    <property type="component" value="Chromosome A09"/>
</dbReference>
<feature type="transmembrane region" description="Helical" evidence="1">
    <location>
        <begin position="40"/>
        <end position="64"/>
    </location>
</feature>
<evidence type="ECO:0000256" key="1">
    <source>
        <dbReference type="SAM" id="Phobius"/>
    </source>
</evidence>
<keyword evidence="1" id="KW-0812">Transmembrane</keyword>
<dbReference type="EMBL" id="HG994363">
    <property type="protein sequence ID" value="CAF2036217.1"/>
    <property type="molecule type" value="Genomic_DNA"/>
</dbReference>
<feature type="non-terminal residue" evidence="2">
    <location>
        <position position="1"/>
    </location>
</feature>
<proteinExistence type="predicted"/>
<keyword evidence="1" id="KW-0472">Membrane</keyword>
<dbReference type="AlphaFoldDB" id="A0A816NKX2"/>
<organism evidence="2">
    <name type="scientific">Brassica napus</name>
    <name type="common">Rape</name>
    <dbReference type="NCBI Taxonomy" id="3708"/>
    <lineage>
        <taxon>Eukaryota</taxon>
        <taxon>Viridiplantae</taxon>
        <taxon>Streptophyta</taxon>
        <taxon>Embryophyta</taxon>
        <taxon>Tracheophyta</taxon>
        <taxon>Spermatophyta</taxon>
        <taxon>Magnoliopsida</taxon>
        <taxon>eudicotyledons</taxon>
        <taxon>Gunneridae</taxon>
        <taxon>Pentapetalae</taxon>
        <taxon>rosids</taxon>
        <taxon>malvids</taxon>
        <taxon>Brassicales</taxon>
        <taxon>Brassicaceae</taxon>
        <taxon>Brassiceae</taxon>
        <taxon>Brassica</taxon>
    </lineage>
</organism>